<feature type="domain" description="Yippee" evidence="5">
    <location>
        <begin position="40"/>
        <end position="140"/>
    </location>
</feature>
<dbReference type="InterPro" id="IPR034751">
    <property type="entry name" value="Yippee"/>
</dbReference>
<evidence type="ECO:0000313" key="7">
    <source>
        <dbReference type="Proteomes" id="UP001141434"/>
    </source>
</evidence>
<dbReference type="InterPro" id="IPR039058">
    <property type="entry name" value="Yippee_fam"/>
</dbReference>
<comment type="similarity">
    <text evidence="1 4">Belongs to the yippee family.</text>
</comment>
<dbReference type="GeneID" id="81394837"/>
<dbReference type="PROSITE" id="PS51792">
    <property type="entry name" value="YIPPEE"/>
    <property type="match status" value="1"/>
</dbReference>
<dbReference type="OrthoDB" id="6407410at2759"/>
<dbReference type="InterPro" id="IPR004910">
    <property type="entry name" value="Yippee/Mis18/Cereblon"/>
</dbReference>
<dbReference type="EMBL" id="JAPMSZ010000007">
    <property type="protein sequence ID" value="KAJ5095731.1"/>
    <property type="molecule type" value="Genomic_DNA"/>
</dbReference>
<evidence type="ECO:0000256" key="1">
    <source>
        <dbReference type="ARBA" id="ARBA00005613"/>
    </source>
</evidence>
<accession>A0A9W9K7V0</accession>
<protein>
    <recommendedName>
        <fullName evidence="4">Protein yippee-like</fullName>
    </recommendedName>
</protein>
<evidence type="ECO:0000256" key="2">
    <source>
        <dbReference type="ARBA" id="ARBA00022723"/>
    </source>
</evidence>
<evidence type="ECO:0000313" key="6">
    <source>
        <dbReference type="EMBL" id="KAJ5095731.1"/>
    </source>
</evidence>
<dbReference type="Proteomes" id="UP001141434">
    <property type="component" value="Unassembled WGS sequence"/>
</dbReference>
<dbReference type="RefSeq" id="XP_056511282.1">
    <property type="nucleotide sequence ID" value="XM_056655669.1"/>
</dbReference>
<dbReference type="AlphaFoldDB" id="A0A9W9K7V0"/>
<dbReference type="PANTHER" id="PTHR13848">
    <property type="entry name" value="PROTEIN YIPPEE-LIKE CG15309-RELATED"/>
    <property type="match status" value="1"/>
</dbReference>
<dbReference type="Pfam" id="PF03226">
    <property type="entry name" value="Yippee-Mis18"/>
    <property type="match status" value="1"/>
</dbReference>
<gene>
    <name evidence="6" type="ORF">NUU61_005087</name>
</gene>
<dbReference type="GO" id="GO:0046872">
    <property type="term" value="F:metal ion binding"/>
    <property type="evidence" value="ECO:0007669"/>
    <property type="project" value="UniProtKB-KW"/>
</dbReference>
<sequence>MGLSYNVYLTSNKIFGCKQCKTHLADYNDIISRVSISPTPHPSDCAFRPYIRSVAYLPPFGRQNFRGQHGKAYLFNNVVNITQSDAVERSMTTGRHIVRDIACRQCKETVGWKYDKAYESSEKYKEGKFILEEELLCVVC</sequence>
<evidence type="ECO:0000259" key="5">
    <source>
        <dbReference type="PROSITE" id="PS51792"/>
    </source>
</evidence>
<keyword evidence="7" id="KW-1185">Reference proteome</keyword>
<name>A0A9W9K7V0_9EURO</name>
<comment type="caution">
    <text evidence="6">The sequence shown here is derived from an EMBL/GenBank/DDBJ whole genome shotgun (WGS) entry which is preliminary data.</text>
</comment>
<reference evidence="6" key="2">
    <citation type="journal article" date="2023" name="IMA Fungus">
        <title>Comparative genomic study of the Penicillium genus elucidates a diverse pangenome and 15 lateral gene transfer events.</title>
        <authorList>
            <person name="Petersen C."/>
            <person name="Sorensen T."/>
            <person name="Nielsen M.R."/>
            <person name="Sondergaard T.E."/>
            <person name="Sorensen J.L."/>
            <person name="Fitzpatrick D.A."/>
            <person name="Frisvad J.C."/>
            <person name="Nielsen K.L."/>
        </authorList>
    </citation>
    <scope>NUCLEOTIDE SEQUENCE</scope>
    <source>
        <strain evidence="6">IBT 34128</strain>
    </source>
</reference>
<organism evidence="6 7">
    <name type="scientific">Penicillium alfredii</name>
    <dbReference type="NCBI Taxonomy" id="1506179"/>
    <lineage>
        <taxon>Eukaryota</taxon>
        <taxon>Fungi</taxon>
        <taxon>Dikarya</taxon>
        <taxon>Ascomycota</taxon>
        <taxon>Pezizomycotina</taxon>
        <taxon>Eurotiomycetes</taxon>
        <taxon>Eurotiomycetidae</taxon>
        <taxon>Eurotiales</taxon>
        <taxon>Aspergillaceae</taxon>
        <taxon>Penicillium</taxon>
    </lineage>
</organism>
<evidence type="ECO:0000256" key="3">
    <source>
        <dbReference type="ARBA" id="ARBA00022833"/>
    </source>
</evidence>
<keyword evidence="3" id="KW-0862">Zinc</keyword>
<proteinExistence type="inferred from homology"/>
<reference evidence="6" key="1">
    <citation type="submission" date="2022-11" db="EMBL/GenBank/DDBJ databases">
        <authorList>
            <person name="Petersen C."/>
        </authorList>
    </citation>
    <scope>NUCLEOTIDE SEQUENCE</scope>
    <source>
        <strain evidence="6">IBT 34128</strain>
    </source>
</reference>
<evidence type="ECO:0000256" key="4">
    <source>
        <dbReference type="RuleBase" id="RU110713"/>
    </source>
</evidence>
<keyword evidence="2" id="KW-0479">Metal-binding</keyword>